<dbReference type="Gene3D" id="3.40.50.300">
    <property type="entry name" value="P-loop containing nucleotide triphosphate hydrolases"/>
    <property type="match status" value="1"/>
</dbReference>
<evidence type="ECO:0000256" key="3">
    <source>
        <dbReference type="ARBA" id="ARBA00023134"/>
    </source>
</evidence>
<keyword evidence="2 4" id="KW-0067">ATP-binding</keyword>
<dbReference type="Pfam" id="PF22740">
    <property type="entry name" value="PapZ_C"/>
    <property type="match status" value="1"/>
</dbReference>
<keyword evidence="1 4" id="KW-0547">Nucleotide-binding</keyword>
<reference evidence="7 8" key="1">
    <citation type="submission" date="2018-10" db="EMBL/GenBank/DDBJ databases">
        <title>Tessaracoccus antarcticuss sp. nov., isolated from sediment.</title>
        <authorList>
            <person name="Zhou L.Y."/>
            <person name="Du Z.J."/>
        </authorList>
    </citation>
    <scope>NUCLEOTIDE SEQUENCE [LARGE SCALE GENOMIC DNA]</scope>
    <source>
        <strain evidence="7 8">JDX10</strain>
    </source>
</reference>
<accession>A0A3M0G4D6</accession>
<dbReference type="GO" id="GO:0005524">
    <property type="term" value="F:ATP binding"/>
    <property type="evidence" value="ECO:0007669"/>
    <property type="project" value="UniProtKB-UniRule"/>
</dbReference>
<evidence type="ECO:0000259" key="5">
    <source>
        <dbReference type="Pfam" id="PF03668"/>
    </source>
</evidence>
<feature type="binding site" evidence="4">
    <location>
        <begin position="64"/>
        <end position="67"/>
    </location>
    <ligand>
        <name>GTP</name>
        <dbReference type="ChEBI" id="CHEBI:37565"/>
    </ligand>
</feature>
<protein>
    <submittedName>
        <fullName evidence="7">RNase adapter RapZ</fullName>
    </submittedName>
</protein>
<gene>
    <name evidence="7" type="primary">rapZ</name>
    <name evidence="7" type="ORF">EAX62_08135</name>
</gene>
<evidence type="ECO:0000313" key="8">
    <source>
        <dbReference type="Proteomes" id="UP000275256"/>
    </source>
</evidence>
<dbReference type="InterPro" id="IPR005337">
    <property type="entry name" value="RapZ-like"/>
</dbReference>
<name>A0A3M0G4D6_9ACTN</name>
<dbReference type="OrthoDB" id="9784461at2"/>
<dbReference type="PIRSF" id="PIRSF005052">
    <property type="entry name" value="P-loopkin"/>
    <property type="match status" value="1"/>
</dbReference>
<dbReference type="GO" id="GO:0005525">
    <property type="term" value="F:GTP binding"/>
    <property type="evidence" value="ECO:0007669"/>
    <property type="project" value="UniProtKB-UniRule"/>
</dbReference>
<dbReference type="NCBIfam" id="NF003828">
    <property type="entry name" value="PRK05416.1"/>
    <property type="match status" value="1"/>
</dbReference>
<feature type="domain" description="RapZ-like N-terminal" evidence="5">
    <location>
        <begin position="10"/>
        <end position="162"/>
    </location>
</feature>
<dbReference type="PANTHER" id="PTHR30448">
    <property type="entry name" value="RNASE ADAPTER PROTEIN RAPZ"/>
    <property type="match status" value="1"/>
</dbReference>
<keyword evidence="3 4" id="KW-0342">GTP-binding</keyword>
<dbReference type="RefSeq" id="WP_121901194.1">
    <property type="nucleotide sequence ID" value="NZ_REFW01000002.1"/>
</dbReference>
<dbReference type="SUPFAM" id="SSF52540">
    <property type="entry name" value="P-loop containing nucleoside triphosphate hydrolases"/>
    <property type="match status" value="1"/>
</dbReference>
<evidence type="ECO:0000259" key="6">
    <source>
        <dbReference type="Pfam" id="PF22740"/>
    </source>
</evidence>
<dbReference type="AlphaFoldDB" id="A0A3M0G4D6"/>
<evidence type="ECO:0000256" key="1">
    <source>
        <dbReference type="ARBA" id="ARBA00022741"/>
    </source>
</evidence>
<feature type="domain" description="RapZ C-terminal" evidence="6">
    <location>
        <begin position="168"/>
        <end position="286"/>
    </location>
</feature>
<keyword evidence="8" id="KW-1185">Reference proteome</keyword>
<feature type="binding site" evidence="4">
    <location>
        <begin position="15"/>
        <end position="22"/>
    </location>
    <ligand>
        <name>ATP</name>
        <dbReference type="ChEBI" id="CHEBI:30616"/>
    </ligand>
</feature>
<dbReference type="InterPro" id="IPR027417">
    <property type="entry name" value="P-loop_NTPase"/>
</dbReference>
<evidence type="ECO:0000256" key="2">
    <source>
        <dbReference type="ARBA" id="ARBA00022840"/>
    </source>
</evidence>
<dbReference type="Proteomes" id="UP000275256">
    <property type="component" value="Unassembled WGS sequence"/>
</dbReference>
<dbReference type="EMBL" id="REFW01000002">
    <property type="protein sequence ID" value="RMB59715.1"/>
    <property type="molecule type" value="Genomic_DNA"/>
</dbReference>
<dbReference type="InterPro" id="IPR053930">
    <property type="entry name" value="RapZ-like_N"/>
</dbReference>
<proteinExistence type="inferred from homology"/>
<dbReference type="HAMAP" id="MF_00636">
    <property type="entry name" value="RapZ_like"/>
    <property type="match status" value="1"/>
</dbReference>
<dbReference type="PANTHER" id="PTHR30448:SF0">
    <property type="entry name" value="RNASE ADAPTER PROTEIN RAPZ"/>
    <property type="match status" value="1"/>
</dbReference>
<sequence length="289" mass="31891">MPSTEPTQRLVIVTGMSGAGRRTAAHAMEDLGWYVVDNLPPVMLPGLSDELARTGTRRVAVGFDVRSREQFEQLPEALMKLRAAGVEVTVMFLEASDDIIVQRQESNRRPLPLQGDGRLVDGMVRERLLLADLRARADIVVNTSGLTPRQLTQRVANHFGDDRTDTLRVALMSFGFKNGLPIDADIVFDVRFLPNPFWVPALRPKTGLSPDVARYVLEQPAAPAFQKHALALLETMAPGYMREGKRQVTVAVGCTGGKHRSTAICEALAPQLRERGYGVTILHRDMGKE</sequence>
<dbReference type="InterPro" id="IPR053931">
    <property type="entry name" value="RapZ_C"/>
</dbReference>
<evidence type="ECO:0000256" key="4">
    <source>
        <dbReference type="HAMAP-Rule" id="MF_00636"/>
    </source>
</evidence>
<organism evidence="7 8">
    <name type="scientific">Tessaracoccus antarcticus</name>
    <dbReference type="NCBI Taxonomy" id="2479848"/>
    <lineage>
        <taxon>Bacteria</taxon>
        <taxon>Bacillati</taxon>
        <taxon>Actinomycetota</taxon>
        <taxon>Actinomycetes</taxon>
        <taxon>Propionibacteriales</taxon>
        <taxon>Propionibacteriaceae</taxon>
        <taxon>Tessaracoccus</taxon>
    </lineage>
</organism>
<evidence type="ECO:0000313" key="7">
    <source>
        <dbReference type="EMBL" id="RMB59715.1"/>
    </source>
</evidence>
<comment type="caution">
    <text evidence="7">The sequence shown here is derived from an EMBL/GenBank/DDBJ whole genome shotgun (WGS) entry which is preliminary data.</text>
</comment>
<dbReference type="Pfam" id="PF03668">
    <property type="entry name" value="RapZ-like_N"/>
    <property type="match status" value="1"/>
</dbReference>